<dbReference type="InterPro" id="IPR018936">
    <property type="entry name" value="PI3/4_kinase_CS"/>
</dbReference>
<keyword evidence="3" id="KW-0812">Transmembrane</keyword>
<reference evidence="5 6" key="1">
    <citation type="submission" date="2020-08" db="EMBL/GenBank/DDBJ databases">
        <title>Plant Genome Project.</title>
        <authorList>
            <person name="Zhang R.-G."/>
        </authorList>
    </citation>
    <scope>NUCLEOTIDE SEQUENCE [LARGE SCALE GENOMIC DNA]</scope>
    <source>
        <tissue evidence="5">Rhizome</tissue>
    </source>
</reference>
<dbReference type="InterPro" id="IPR050517">
    <property type="entry name" value="DDR_Repair_Kinase"/>
</dbReference>
<dbReference type="GO" id="GO:0016242">
    <property type="term" value="P:negative regulation of macroautophagy"/>
    <property type="evidence" value="ECO:0007669"/>
    <property type="project" value="TreeGrafter"/>
</dbReference>
<name>A0A8J5G5L1_ZINOF</name>
<dbReference type="InterPro" id="IPR011009">
    <property type="entry name" value="Kinase-like_dom_sf"/>
</dbReference>
<keyword evidence="3" id="KW-1133">Transmembrane helix</keyword>
<evidence type="ECO:0000256" key="3">
    <source>
        <dbReference type="SAM" id="Phobius"/>
    </source>
</evidence>
<comment type="caution">
    <text evidence="5">The sequence shown here is derived from an EMBL/GenBank/DDBJ whole genome shotgun (WGS) entry which is preliminary data.</text>
</comment>
<feature type="transmembrane region" description="Helical" evidence="3">
    <location>
        <begin position="26"/>
        <end position="48"/>
    </location>
</feature>
<evidence type="ECO:0000313" key="5">
    <source>
        <dbReference type="EMBL" id="KAG6500146.1"/>
    </source>
</evidence>
<dbReference type="GO" id="GO:0004674">
    <property type="term" value="F:protein serine/threonine kinase activity"/>
    <property type="evidence" value="ECO:0007669"/>
    <property type="project" value="TreeGrafter"/>
</dbReference>
<accession>A0A8J5G5L1</accession>
<dbReference type="SUPFAM" id="SSF56112">
    <property type="entry name" value="Protein kinase-like (PK-like)"/>
    <property type="match status" value="1"/>
</dbReference>
<dbReference type="GO" id="GO:0031929">
    <property type="term" value="P:TOR signaling"/>
    <property type="evidence" value="ECO:0007669"/>
    <property type="project" value="TreeGrafter"/>
</dbReference>
<keyword evidence="1" id="KW-0808">Transferase</keyword>
<organism evidence="5 6">
    <name type="scientific">Zingiber officinale</name>
    <name type="common">Ginger</name>
    <name type="synonym">Amomum zingiber</name>
    <dbReference type="NCBI Taxonomy" id="94328"/>
    <lineage>
        <taxon>Eukaryota</taxon>
        <taxon>Viridiplantae</taxon>
        <taxon>Streptophyta</taxon>
        <taxon>Embryophyta</taxon>
        <taxon>Tracheophyta</taxon>
        <taxon>Spermatophyta</taxon>
        <taxon>Magnoliopsida</taxon>
        <taxon>Liliopsida</taxon>
        <taxon>Zingiberales</taxon>
        <taxon>Zingiberaceae</taxon>
        <taxon>Zingiber</taxon>
    </lineage>
</organism>
<dbReference type="GO" id="GO:0031931">
    <property type="term" value="C:TORC1 complex"/>
    <property type="evidence" value="ECO:0007669"/>
    <property type="project" value="TreeGrafter"/>
</dbReference>
<dbReference type="PANTHER" id="PTHR11139">
    <property type="entry name" value="ATAXIA TELANGIECTASIA MUTATED ATM -RELATED"/>
    <property type="match status" value="1"/>
</dbReference>
<keyword evidence="6" id="KW-1185">Reference proteome</keyword>
<keyword evidence="2" id="KW-0418">Kinase</keyword>
<dbReference type="EMBL" id="JACMSC010000011">
    <property type="protein sequence ID" value="KAG6500146.1"/>
    <property type="molecule type" value="Genomic_DNA"/>
</dbReference>
<evidence type="ECO:0000256" key="1">
    <source>
        <dbReference type="ARBA" id="ARBA00022679"/>
    </source>
</evidence>
<feature type="domain" description="PI3K/PI4K catalytic" evidence="4">
    <location>
        <begin position="41"/>
        <end position="178"/>
    </location>
</feature>
<gene>
    <name evidence="5" type="ORF">ZIOFF_039962</name>
</gene>
<sequence>MCSSPLGVYPTSLSFWGSDGQRKKKAIARFISLFMLTIANFAPHRIVITSKKRPSKLTIHGSDEEDYAFLLKGHEDLRQDEFVMQVRLDQKSRLRTSDRTYAYQKMNMMTRQQRRHKSGDRTQGYQKMNIMTRQREEERMEHEGGLVQTNLGLEELDMVDGLLQHGHRVDLSPPGTKL</sequence>
<dbReference type="GO" id="GO:0031932">
    <property type="term" value="C:TORC2 complex"/>
    <property type="evidence" value="ECO:0007669"/>
    <property type="project" value="TreeGrafter"/>
</dbReference>
<dbReference type="AlphaFoldDB" id="A0A8J5G5L1"/>
<dbReference type="Proteomes" id="UP000734854">
    <property type="component" value="Unassembled WGS sequence"/>
</dbReference>
<dbReference type="GO" id="GO:0005737">
    <property type="term" value="C:cytoplasm"/>
    <property type="evidence" value="ECO:0007669"/>
    <property type="project" value="TreeGrafter"/>
</dbReference>
<keyword evidence="3" id="KW-0472">Membrane</keyword>
<dbReference type="GO" id="GO:0005634">
    <property type="term" value="C:nucleus"/>
    <property type="evidence" value="ECO:0007669"/>
    <property type="project" value="TreeGrafter"/>
</dbReference>
<dbReference type="Gene3D" id="3.30.1010.10">
    <property type="entry name" value="Phosphatidylinositol 3-kinase Catalytic Subunit, Chain A, domain 4"/>
    <property type="match status" value="1"/>
</dbReference>
<evidence type="ECO:0000256" key="2">
    <source>
        <dbReference type="ARBA" id="ARBA00022777"/>
    </source>
</evidence>
<dbReference type="PROSITE" id="PS00915">
    <property type="entry name" value="PI3_4_KINASE_1"/>
    <property type="match status" value="1"/>
</dbReference>
<protein>
    <recommendedName>
        <fullName evidence="4">PI3K/PI4K catalytic domain-containing protein</fullName>
    </recommendedName>
</protein>
<evidence type="ECO:0000313" key="6">
    <source>
        <dbReference type="Proteomes" id="UP000734854"/>
    </source>
</evidence>
<dbReference type="PROSITE" id="PS50290">
    <property type="entry name" value="PI3_4_KINASE_3"/>
    <property type="match status" value="1"/>
</dbReference>
<dbReference type="InterPro" id="IPR000403">
    <property type="entry name" value="PI3/4_kinase_cat_dom"/>
</dbReference>
<proteinExistence type="predicted"/>
<dbReference type="PANTHER" id="PTHR11139:SF9">
    <property type="entry name" value="SERINE_THREONINE-PROTEIN KINASE MTOR"/>
    <property type="match status" value="1"/>
</dbReference>
<evidence type="ECO:0000259" key="4">
    <source>
        <dbReference type="PROSITE" id="PS50290"/>
    </source>
</evidence>